<accession>A0A6N3A008</accession>
<dbReference type="InterPro" id="IPR051612">
    <property type="entry name" value="Teichoic_Acid_Biosynth"/>
</dbReference>
<dbReference type="GO" id="GO:0047355">
    <property type="term" value="F:CDP-glycerol glycerophosphotransferase activity"/>
    <property type="evidence" value="ECO:0007669"/>
    <property type="project" value="InterPro"/>
</dbReference>
<dbReference type="InterPro" id="IPR043148">
    <property type="entry name" value="TagF_C"/>
</dbReference>
<name>A0A6N3A008_ENTCA</name>
<dbReference type="Pfam" id="PF04464">
    <property type="entry name" value="Glyphos_transf"/>
    <property type="match status" value="1"/>
</dbReference>
<dbReference type="Gene3D" id="3.40.50.12580">
    <property type="match status" value="1"/>
</dbReference>
<dbReference type="PANTHER" id="PTHR37316:SF3">
    <property type="entry name" value="TEICHOIC ACID GLYCEROL-PHOSPHATE TRANSFERASE"/>
    <property type="match status" value="1"/>
</dbReference>
<sequence length="647" mass="77041">MEACYLISKTIDLDEVVIVKGNKRKNFIRINTITWKILAIDIAELMNKKQEDRVYIYYGKDMKQFSTDSFEFSFMNSPIMCAFNTEIYVYLTLDNKLRFIWNQHPSAKSYVKSNQISNIEIAENKIMNFCFCIVTRFIPINKMNLITSHRQRKNTCTSETTFISSTKNADNTFNNYFSVAYDIVESVKKVTGPIQYDHYCYDIIDFGFTIQSDFLPLTAYITQIDFSFETEKEFWFNYSEECRLMTRFFKNAKNKVSARIGLLNNPEAEYLRELEKNQKKVQMKKKKKIILIMEYPHRAQESGLIFFKYMMDKQKDFVPYYIVSKSSKDLVELEDYMTNVLFYKSKEHIEKMFETSYLAHTHTPNYAAPVLTKIIEGKIKSFKNIFLQHGIIGVRNLEYMYGKNSNPELINKFVVSSKREFNIVRDELCYSEEEIILAGLPRFDSLLEPFTQFKSFLYKNDILIMPSWRKGQENLTDDEFKKTLFFKSFHSLINNQTFERETKNRNLTVNFFLHNNFQKYNHLFKSSFVHIIESGEQTVQNLLKKHGILITDYSSVGLDFSILYRPVLYYQFDNQLSEQRDLESGNLDFLPGKIFHDENLLLEELYRKNDLYKMDKEYKLLVKNDIYQFRDRKACQRIFRNLQSMNE</sequence>
<dbReference type="GO" id="GO:0016020">
    <property type="term" value="C:membrane"/>
    <property type="evidence" value="ECO:0007669"/>
    <property type="project" value="InterPro"/>
</dbReference>
<dbReference type="AlphaFoldDB" id="A0A6N3A008"/>
<dbReference type="EC" id="2.7.8.-" evidence="1"/>
<evidence type="ECO:0000313" key="1">
    <source>
        <dbReference type="EMBL" id="VYT83498.1"/>
    </source>
</evidence>
<protein>
    <submittedName>
        <fullName evidence="1">CDP-glycerol:glycerophosphate glycerophosphotransferase</fullName>
        <ecNumber evidence="1">2.7.8.-</ecNumber>
    </submittedName>
</protein>
<dbReference type="EMBL" id="CACRTX010000005">
    <property type="protein sequence ID" value="VYT83498.1"/>
    <property type="molecule type" value="Genomic_DNA"/>
</dbReference>
<dbReference type="InterPro" id="IPR007554">
    <property type="entry name" value="Glycerophosphate_synth"/>
</dbReference>
<gene>
    <name evidence="1" type="primary">tagB_1</name>
    <name evidence="1" type="ORF">ECLFYP2_01731</name>
</gene>
<reference evidence="1" key="1">
    <citation type="submission" date="2019-11" db="EMBL/GenBank/DDBJ databases">
        <authorList>
            <person name="Feng L."/>
        </authorList>
    </citation>
    <scope>NUCLEOTIDE SEQUENCE</scope>
    <source>
        <strain evidence="1">ECasseliflavusLFYP2</strain>
    </source>
</reference>
<proteinExistence type="predicted"/>
<keyword evidence="1" id="KW-0808">Transferase</keyword>
<organism evidence="1">
    <name type="scientific">Enterococcus casseliflavus</name>
    <name type="common">Enterococcus flavescens</name>
    <dbReference type="NCBI Taxonomy" id="37734"/>
    <lineage>
        <taxon>Bacteria</taxon>
        <taxon>Bacillati</taxon>
        <taxon>Bacillota</taxon>
        <taxon>Bacilli</taxon>
        <taxon>Lactobacillales</taxon>
        <taxon>Enterococcaceae</taxon>
        <taxon>Enterococcus</taxon>
    </lineage>
</organism>
<dbReference type="PANTHER" id="PTHR37316">
    <property type="entry name" value="TEICHOIC ACID GLYCEROL-PHOSPHATE PRIMASE"/>
    <property type="match status" value="1"/>
</dbReference>